<reference evidence="1" key="1">
    <citation type="submission" date="2021-08" db="EMBL/GenBank/DDBJ databases">
        <title>Comparative analyses of Brucepasteria parasyntrophica and Teretinema zuelzerae.</title>
        <authorList>
            <person name="Song Y."/>
            <person name="Brune A."/>
        </authorList>
    </citation>
    <scope>NUCLEOTIDE SEQUENCE</scope>
    <source>
        <strain evidence="1">DSM 1903</strain>
    </source>
</reference>
<proteinExistence type="predicted"/>
<gene>
    <name evidence="1" type="ORF">K7J14_12675</name>
</gene>
<dbReference type="AlphaFoldDB" id="A0AAE3EIY1"/>
<protein>
    <recommendedName>
        <fullName evidence="3">Protein SirB1 N-terminal domain-containing protein</fullName>
    </recommendedName>
</protein>
<sequence>MIQKSRRGSAGALTYALVFAFLAGLPPALAFGEPRLEPDERLLARNPPTHGLDAKSFAALALIASGAGDQTERLEAELSSMGDELASLAENATGGREKTELILAFMYEKTLSRYSEFQTRLDIAIQKGEYNCVSSSVLFAYFAKRLGLETYGNETPNHSFCTVLVDGKPIDVETTNPFGFDPGNRKELPGEREGETRYLLVPKTTYRNRTKIDDRRLIALIYNNRISMLERSGRFEEAAGLAVDALTLQGENAPPGEIADRFLNYAINLSAGGDHEKALGFVERARGEFFDFPRYREFENNTVQNAAADLVKKEEYDEARRLLARYRLRVDPSVFKKTAVYVWAKKAETAARGRDWLAAAAVVEEGLAEIPGDKSLQNQRNAYRDNFAVEVHNRFAAEMNRGNRARLAAFWKRALHSCPKAPSSSRISLSWKRSAKAHRYFREDHGEAPSRASEAVNFY</sequence>
<dbReference type="EMBL" id="JAINWA010000003">
    <property type="protein sequence ID" value="MCD1655547.1"/>
    <property type="molecule type" value="Genomic_DNA"/>
</dbReference>
<evidence type="ECO:0000313" key="1">
    <source>
        <dbReference type="EMBL" id="MCD1655547.1"/>
    </source>
</evidence>
<accession>A0AAE3EIY1</accession>
<dbReference type="SUPFAM" id="SSF48452">
    <property type="entry name" value="TPR-like"/>
    <property type="match status" value="1"/>
</dbReference>
<dbReference type="Proteomes" id="UP001198163">
    <property type="component" value="Unassembled WGS sequence"/>
</dbReference>
<name>A0AAE3EIY1_9SPIR</name>
<keyword evidence="2" id="KW-1185">Reference proteome</keyword>
<evidence type="ECO:0008006" key="3">
    <source>
        <dbReference type="Google" id="ProtNLM"/>
    </source>
</evidence>
<evidence type="ECO:0000313" key="2">
    <source>
        <dbReference type="Proteomes" id="UP001198163"/>
    </source>
</evidence>
<dbReference type="InterPro" id="IPR011990">
    <property type="entry name" value="TPR-like_helical_dom_sf"/>
</dbReference>
<dbReference type="Gene3D" id="1.25.40.10">
    <property type="entry name" value="Tetratricopeptide repeat domain"/>
    <property type="match status" value="1"/>
</dbReference>
<comment type="caution">
    <text evidence="1">The sequence shown here is derived from an EMBL/GenBank/DDBJ whole genome shotgun (WGS) entry which is preliminary data.</text>
</comment>
<organism evidence="1 2">
    <name type="scientific">Teretinema zuelzerae</name>
    <dbReference type="NCBI Taxonomy" id="156"/>
    <lineage>
        <taxon>Bacteria</taxon>
        <taxon>Pseudomonadati</taxon>
        <taxon>Spirochaetota</taxon>
        <taxon>Spirochaetia</taxon>
        <taxon>Spirochaetales</taxon>
        <taxon>Treponemataceae</taxon>
        <taxon>Teretinema</taxon>
    </lineage>
</organism>
<dbReference type="RefSeq" id="WP_230756892.1">
    <property type="nucleotide sequence ID" value="NZ_JAINWA010000003.1"/>
</dbReference>